<comment type="caution">
    <text evidence="1">The sequence shown here is derived from an EMBL/GenBank/DDBJ whole genome shotgun (WGS) entry which is preliminary data.</text>
</comment>
<dbReference type="RefSeq" id="WP_052154381.1">
    <property type="nucleotide sequence ID" value="NZ_JACEIP010000010.1"/>
</dbReference>
<evidence type="ECO:0000313" key="1">
    <source>
        <dbReference type="EMBL" id="MBA4542957.1"/>
    </source>
</evidence>
<dbReference type="AlphaFoldDB" id="A0A7W1XA72"/>
<sequence length="77" mass="9329">MGKKRTREKGVNRPAKPRYTCMSNVYHQKEIAPLEKKYRQALNAKNYEVADTLLRELTKAQEEHRLWHHRKEKVRIK</sequence>
<gene>
    <name evidence="1" type="ORF">H1164_08580</name>
</gene>
<reference evidence="1 2" key="1">
    <citation type="submission" date="2020-07" db="EMBL/GenBank/DDBJ databases">
        <authorList>
            <person name="Feng H."/>
        </authorList>
    </citation>
    <scope>NUCLEOTIDE SEQUENCE [LARGE SCALE GENOMIC DNA]</scope>
    <source>
        <strain evidence="2">s-11</strain>
    </source>
</reference>
<dbReference type="EMBL" id="JACEIP010000010">
    <property type="protein sequence ID" value="MBA4542957.1"/>
    <property type="molecule type" value="Genomic_DNA"/>
</dbReference>
<keyword evidence="2" id="KW-1185">Reference proteome</keyword>
<dbReference type="Proteomes" id="UP000530514">
    <property type="component" value="Unassembled WGS sequence"/>
</dbReference>
<dbReference type="OrthoDB" id="2989506at2"/>
<accession>A0A7W1XA72</accession>
<protein>
    <submittedName>
        <fullName evidence="1">Uncharacterized protein</fullName>
    </submittedName>
</protein>
<name>A0A7W1XA72_9BACL</name>
<evidence type="ECO:0000313" key="2">
    <source>
        <dbReference type="Proteomes" id="UP000530514"/>
    </source>
</evidence>
<organism evidence="1 2">
    <name type="scientific">Thermoactinomyces daqus</name>
    <dbReference type="NCBI Taxonomy" id="1329516"/>
    <lineage>
        <taxon>Bacteria</taxon>
        <taxon>Bacillati</taxon>
        <taxon>Bacillota</taxon>
        <taxon>Bacilli</taxon>
        <taxon>Bacillales</taxon>
        <taxon>Thermoactinomycetaceae</taxon>
        <taxon>Thermoactinomyces</taxon>
    </lineage>
</organism>
<proteinExistence type="predicted"/>